<evidence type="ECO:0000313" key="1">
    <source>
        <dbReference type="EMBL" id="QES57922.1"/>
    </source>
</evidence>
<accession>A0A5P2DRW1</accession>
<protein>
    <submittedName>
        <fullName evidence="1">Uncharacterized protein</fullName>
    </submittedName>
</protein>
<gene>
    <name evidence="1" type="ORF">DEJ51_30340</name>
</gene>
<dbReference type="Proteomes" id="UP000324101">
    <property type="component" value="Chromosome"/>
</dbReference>
<dbReference type="RefSeq" id="WP_150260776.1">
    <property type="nucleotide sequence ID" value="NZ_CP029189.1"/>
</dbReference>
<dbReference type="EMBL" id="CP029189">
    <property type="protein sequence ID" value="QES57922.1"/>
    <property type="molecule type" value="Genomic_DNA"/>
</dbReference>
<evidence type="ECO:0000313" key="2">
    <source>
        <dbReference type="Proteomes" id="UP000324101"/>
    </source>
</evidence>
<dbReference type="OrthoDB" id="4261543at2"/>
<dbReference type="AlphaFoldDB" id="A0A5P2DRW1"/>
<organism evidence="1 2">
    <name type="scientific">Streptomyces venezuelae</name>
    <dbReference type="NCBI Taxonomy" id="54571"/>
    <lineage>
        <taxon>Bacteria</taxon>
        <taxon>Bacillati</taxon>
        <taxon>Actinomycetota</taxon>
        <taxon>Actinomycetes</taxon>
        <taxon>Kitasatosporales</taxon>
        <taxon>Streptomycetaceae</taxon>
        <taxon>Streptomyces</taxon>
    </lineage>
</organism>
<reference evidence="1 2" key="1">
    <citation type="submission" date="2018-05" db="EMBL/GenBank/DDBJ databases">
        <title>Streptomyces venezuelae.</title>
        <authorList>
            <person name="Kim W."/>
            <person name="Lee N."/>
            <person name="Cho B.-K."/>
        </authorList>
    </citation>
    <scope>NUCLEOTIDE SEQUENCE [LARGE SCALE GENOMIC DNA]</scope>
    <source>
        <strain evidence="1 2">ATCC 21018</strain>
    </source>
</reference>
<name>A0A5P2DRW1_STRVZ</name>
<sequence length="71" mass="7910">MNVQETAILDGGPAEGLRMRVADRPAVVQVTYPCELEGQATGVRAAALYVYRLDRRVKEEPLRYRYDGASP</sequence>
<proteinExistence type="predicted"/>